<gene>
    <name evidence="3" type="ORF">A2938_02170</name>
</gene>
<evidence type="ECO:0000256" key="1">
    <source>
        <dbReference type="SAM" id="Phobius"/>
    </source>
</evidence>
<evidence type="ECO:0000313" key="3">
    <source>
        <dbReference type="EMBL" id="OHA34317.1"/>
    </source>
</evidence>
<evidence type="ECO:0000259" key="2">
    <source>
        <dbReference type="Pfam" id="PF26449"/>
    </source>
</evidence>
<keyword evidence="1" id="KW-0472">Membrane</keyword>
<reference evidence="3 4" key="1">
    <citation type="journal article" date="2016" name="Nat. Commun.">
        <title>Thousands of microbial genomes shed light on interconnected biogeochemical processes in an aquifer system.</title>
        <authorList>
            <person name="Anantharaman K."/>
            <person name="Brown C.T."/>
            <person name="Hug L.A."/>
            <person name="Sharon I."/>
            <person name="Castelle C.J."/>
            <person name="Probst A.J."/>
            <person name="Thomas B.C."/>
            <person name="Singh A."/>
            <person name="Wilkins M.J."/>
            <person name="Karaoz U."/>
            <person name="Brodie E.L."/>
            <person name="Williams K.H."/>
            <person name="Hubbard S.S."/>
            <person name="Banfield J.F."/>
        </authorList>
    </citation>
    <scope>NUCLEOTIDE SEQUENCE [LARGE SCALE GENOMIC DNA]</scope>
</reference>
<keyword evidence="1" id="KW-0812">Transmembrane</keyword>
<dbReference type="InterPro" id="IPR058441">
    <property type="entry name" value="DUF8128"/>
</dbReference>
<feature type="transmembrane region" description="Helical" evidence="1">
    <location>
        <begin position="31"/>
        <end position="48"/>
    </location>
</feature>
<proteinExistence type="predicted"/>
<dbReference type="Pfam" id="PF26449">
    <property type="entry name" value="DUF8128"/>
    <property type="match status" value="1"/>
</dbReference>
<feature type="transmembrane region" description="Helical" evidence="1">
    <location>
        <begin position="68"/>
        <end position="86"/>
    </location>
</feature>
<sequence>MGAILGDIFNAFGTLVTYLFKKDKENPWRAYFFRASAVGLFVYALWIPDMLAQIFLISSAWARELAPLWVPILLIFVFVPLWLRYVRAGFFEKTGYVLLEIKLPREIERSPKAMELFFSSAVWSRGSVTFVDTFWDGKVGPWYSFEIASFGGDVHFFVWVWPKLRKIIETQIYAQYPTVEISEAPDYAARYPYGPEGRFMWGTHIKLAKPDPYPIKTYIDYGLDKEEEEEIKVDPITPTLEFLGGLKKGEQCWIQILAQAHQDRSWVHGHLFKKPDWKDEAKDLVNDILMRDPKTKSTRKESATGFPIMPTLTEGEKEQVSAIERSLNKPAYECMIRALYFAEGDAQSEIQKSIPALVGAFRQYSADNFNGFKLGWYSDLADETKDVLWFTGFREKMVAIFQKIYGKQMYDAYRRRSFFHYPYRFFHMNKPFILTAEELATIYHFPGKVAATPTIGRAPSRKGEPPPNLPV</sequence>
<feature type="domain" description="DUF8128" evidence="2">
    <location>
        <begin position="128"/>
        <end position="368"/>
    </location>
</feature>
<keyword evidence="1" id="KW-1133">Transmembrane helix</keyword>
<accession>A0A1G2NE05</accession>
<name>A0A1G2NE05_9BACT</name>
<protein>
    <recommendedName>
        <fullName evidence="2">DUF8128 domain-containing protein</fullName>
    </recommendedName>
</protein>
<evidence type="ECO:0000313" key="4">
    <source>
        <dbReference type="Proteomes" id="UP000177797"/>
    </source>
</evidence>
<dbReference type="EMBL" id="MHSA01000013">
    <property type="protein sequence ID" value="OHA34317.1"/>
    <property type="molecule type" value="Genomic_DNA"/>
</dbReference>
<comment type="caution">
    <text evidence="3">The sequence shown here is derived from an EMBL/GenBank/DDBJ whole genome shotgun (WGS) entry which is preliminary data.</text>
</comment>
<dbReference type="AlphaFoldDB" id="A0A1G2NE05"/>
<dbReference type="Proteomes" id="UP000177797">
    <property type="component" value="Unassembled WGS sequence"/>
</dbReference>
<organism evidence="3 4">
    <name type="scientific">Candidatus Taylorbacteria bacterium RIFCSPLOWO2_01_FULL_48_100</name>
    <dbReference type="NCBI Taxonomy" id="1802322"/>
    <lineage>
        <taxon>Bacteria</taxon>
        <taxon>Candidatus Tayloriibacteriota</taxon>
    </lineage>
</organism>